<comment type="caution">
    <text evidence="9">The sequence shown here is derived from an EMBL/GenBank/DDBJ whole genome shotgun (WGS) entry which is preliminary data.</text>
</comment>
<gene>
    <name evidence="9" type="ORF">H9703_02140</name>
</gene>
<dbReference type="InterPro" id="IPR018484">
    <property type="entry name" value="FGGY_N"/>
</dbReference>
<feature type="domain" description="Carbohydrate kinase FGGY N-terminal" evidence="7">
    <location>
        <begin position="5"/>
        <end position="241"/>
    </location>
</feature>
<evidence type="ECO:0000256" key="3">
    <source>
        <dbReference type="ARBA" id="ARBA00022741"/>
    </source>
</evidence>
<evidence type="ECO:0000313" key="10">
    <source>
        <dbReference type="Proteomes" id="UP000823906"/>
    </source>
</evidence>
<dbReference type="AlphaFoldDB" id="A0A9D2P5Z1"/>
<feature type="domain" description="Carbohydrate kinase FGGY C-terminal" evidence="8">
    <location>
        <begin position="253"/>
        <end position="433"/>
    </location>
</feature>
<reference evidence="9" key="1">
    <citation type="journal article" date="2021" name="PeerJ">
        <title>Extensive microbial diversity within the chicken gut microbiome revealed by metagenomics and culture.</title>
        <authorList>
            <person name="Gilroy R."/>
            <person name="Ravi A."/>
            <person name="Getino M."/>
            <person name="Pursley I."/>
            <person name="Horton D.L."/>
            <person name="Alikhan N.F."/>
            <person name="Baker D."/>
            <person name="Gharbi K."/>
            <person name="Hall N."/>
            <person name="Watson M."/>
            <person name="Adriaenssens E.M."/>
            <person name="Foster-Nyarko E."/>
            <person name="Jarju S."/>
            <person name="Secka A."/>
            <person name="Antonio M."/>
            <person name="Oren A."/>
            <person name="Chaudhuri R.R."/>
            <person name="La Ragione R."/>
            <person name="Hildebrand F."/>
            <person name="Pallen M.J."/>
        </authorList>
    </citation>
    <scope>NUCLEOTIDE SEQUENCE</scope>
    <source>
        <strain evidence="9">ChiSjej5B23-2810</strain>
    </source>
</reference>
<keyword evidence="5" id="KW-0067">ATP-binding</keyword>
<dbReference type="GO" id="GO:0008993">
    <property type="term" value="F:rhamnulokinase activity"/>
    <property type="evidence" value="ECO:0007669"/>
    <property type="project" value="InterPro"/>
</dbReference>
<reference evidence="9" key="2">
    <citation type="submission" date="2021-04" db="EMBL/GenBank/DDBJ databases">
        <authorList>
            <person name="Gilroy R."/>
        </authorList>
    </citation>
    <scope>NUCLEOTIDE SEQUENCE</scope>
    <source>
        <strain evidence="9">ChiSjej5B23-2810</strain>
    </source>
</reference>
<evidence type="ECO:0000259" key="7">
    <source>
        <dbReference type="Pfam" id="PF00370"/>
    </source>
</evidence>
<dbReference type="PANTHER" id="PTHR43095">
    <property type="entry name" value="SUGAR KINASE"/>
    <property type="match status" value="1"/>
</dbReference>
<protein>
    <submittedName>
        <fullName evidence="9">Rhamnulokinase</fullName>
    </submittedName>
</protein>
<name>A0A9D2P5Z1_9FIRM</name>
<keyword evidence="6" id="KW-0684">Rhamnose metabolism</keyword>
<organism evidence="9 10">
    <name type="scientific">Candidatus Faecalibacterium faecigallinarum</name>
    <dbReference type="NCBI Taxonomy" id="2838577"/>
    <lineage>
        <taxon>Bacteria</taxon>
        <taxon>Bacillati</taxon>
        <taxon>Bacillota</taxon>
        <taxon>Clostridia</taxon>
        <taxon>Eubacteriales</taxon>
        <taxon>Oscillospiraceae</taxon>
        <taxon>Faecalibacterium</taxon>
    </lineage>
</organism>
<dbReference type="CDD" id="cd07771">
    <property type="entry name" value="ASKHA_NBD_FGGY_RhaB-like"/>
    <property type="match status" value="1"/>
</dbReference>
<dbReference type="InterPro" id="IPR050406">
    <property type="entry name" value="FGGY_Carb_Kinase"/>
</dbReference>
<evidence type="ECO:0000259" key="8">
    <source>
        <dbReference type="Pfam" id="PF02782"/>
    </source>
</evidence>
<dbReference type="GO" id="GO:0005524">
    <property type="term" value="F:ATP binding"/>
    <property type="evidence" value="ECO:0007669"/>
    <property type="project" value="UniProtKB-KW"/>
</dbReference>
<comment type="similarity">
    <text evidence="1">Belongs to the FGGY kinase family.</text>
</comment>
<dbReference type="PANTHER" id="PTHR43095:SF5">
    <property type="entry name" value="XYLULOSE KINASE"/>
    <property type="match status" value="1"/>
</dbReference>
<dbReference type="InterPro" id="IPR013449">
    <property type="entry name" value="Rhamnulokinase"/>
</dbReference>
<evidence type="ECO:0000256" key="4">
    <source>
        <dbReference type="ARBA" id="ARBA00022777"/>
    </source>
</evidence>
<evidence type="ECO:0000313" key="9">
    <source>
        <dbReference type="EMBL" id="HJC44931.1"/>
    </source>
</evidence>
<dbReference type="SUPFAM" id="SSF53067">
    <property type="entry name" value="Actin-like ATPase domain"/>
    <property type="match status" value="2"/>
</dbReference>
<sequence length="437" mass="47460">MEKVTLAIDIGASSGRHIVGWTEGDWLCTEEVYRFPNGPQRQDGHLVWDIDGILAHVKAGIREAFRRYPSIRSLSIDTWAVDYVLLDRDGAPIYPCYAYRDGRTAAAVEAVHRTIPFAELYGRTGIQFQPFNTVYQLYADKLAGRLDQAEDFLMLPEYLLWKLCGVRAREYTNATSTGLVNAETKQYDTAILAALGLPQRLFPSLTVPGAVLGPLTDAVAAEVGGQTAVVLCATHDTASAVEGIPMEEGEGLFLSSGTWSLLGAKLPAPITSDASCKANFTNEGGVGYIRYLKNIMGLWIVQCLQKQLGISFGEMVDLARTSRYEGTFDVNEARFSAPADMKAEIAAALAEQGTPPAGDADLILSVYRSLAASYGQAVRQLEELTGRRWDTLYIAGGGAKNELLNQLTAQATGKRVIALPIEATAIGNLKLQMQQEV</sequence>
<evidence type="ECO:0000256" key="1">
    <source>
        <dbReference type="ARBA" id="ARBA00009156"/>
    </source>
</evidence>
<proteinExistence type="inferred from homology"/>
<dbReference type="Pfam" id="PF00370">
    <property type="entry name" value="FGGY_N"/>
    <property type="match status" value="1"/>
</dbReference>
<dbReference type="GO" id="GO:0019301">
    <property type="term" value="P:rhamnose catabolic process"/>
    <property type="evidence" value="ECO:0007669"/>
    <property type="project" value="InterPro"/>
</dbReference>
<dbReference type="Pfam" id="PF02782">
    <property type="entry name" value="FGGY_C"/>
    <property type="match status" value="1"/>
</dbReference>
<keyword evidence="4" id="KW-0418">Kinase</keyword>
<dbReference type="Gene3D" id="3.30.420.40">
    <property type="match status" value="2"/>
</dbReference>
<dbReference type="InterPro" id="IPR018485">
    <property type="entry name" value="FGGY_C"/>
</dbReference>
<accession>A0A9D2P5Z1</accession>
<evidence type="ECO:0000256" key="5">
    <source>
        <dbReference type="ARBA" id="ARBA00022840"/>
    </source>
</evidence>
<keyword evidence="3" id="KW-0547">Nucleotide-binding</keyword>
<dbReference type="InterPro" id="IPR043129">
    <property type="entry name" value="ATPase_NBD"/>
</dbReference>
<dbReference type="EMBL" id="DWWN01000015">
    <property type="protein sequence ID" value="HJC44931.1"/>
    <property type="molecule type" value="Genomic_DNA"/>
</dbReference>
<evidence type="ECO:0000256" key="6">
    <source>
        <dbReference type="ARBA" id="ARBA00023308"/>
    </source>
</evidence>
<keyword evidence="2" id="KW-0808">Transferase</keyword>
<evidence type="ECO:0000256" key="2">
    <source>
        <dbReference type="ARBA" id="ARBA00022679"/>
    </source>
</evidence>
<dbReference type="Proteomes" id="UP000823906">
    <property type="component" value="Unassembled WGS sequence"/>
</dbReference>